<evidence type="ECO:0000313" key="1">
    <source>
        <dbReference type="EMBL" id="MCH7409214.1"/>
    </source>
</evidence>
<dbReference type="PANTHER" id="PTHR47623">
    <property type="entry name" value="OS09G0287300 PROTEIN"/>
    <property type="match status" value="1"/>
</dbReference>
<dbReference type="InterPro" id="IPR013078">
    <property type="entry name" value="His_Pase_superF_clade-1"/>
</dbReference>
<dbReference type="RefSeq" id="WP_241347566.1">
    <property type="nucleotide sequence ID" value="NZ_JAKZGP010000013.1"/>
</dbReference>
<dbReference type="Proteomes" id="UP001165489">
    <property type="component" value="Unassembled WGS sequence"/>
</dbReference>
<dbReference type="CDD" id="cd07040">
    <property type="entry name" value="HP"/>
    <property type="match status" value="1"/>
</dbReference>
<dbReference type="InterPro" id="IPR029033">
    <property type="entry name" value="His_PPase_superfam"/>
</dbReference>
<keyword evidence="2" id="KW-1185">Reference proteome</keyword>
<comment type="caution">
    <text evidence="1">The sequence shown here is derived from an EMBL/GenBank/DDBJ whole genome shotgun (WGS) entry which is preliminary data.</text>
</comment>
<organism evidence="1 2">
    <name type="scientific">Belliella filtrata</name>
    <dbReference type="NCBI Taxonomy" id="2923435"/>
    <lineage>
        <taxon>Bacteria</taxon>
        <taxon>Pseudomonadati</taxon>
        <taxon>Bacteroidota</taxon>
        <taxon>Cytophagia</taxon>
        <taxon>Cytophagales</taxon>
        <taxon>Cyclobacteriaceae</taxon>
        <taxon>Belliella</taxon>
    </lineage>
</organism>
<dbReference type="SMART" id="SM00855">
    <property type="entry name" value="PGAM"/>
    <property type="match status" value="1"/>
</dbReference>
<reference evidence="1" key="1">
    <citation type="submission" date="2022-03" db="EMBL/GenBank/DDBJ databases">
        <title>De novo assembled genomes of Belliella spp. (Cyclobacteriaceae) strains.</title>
        <authorList>
            <person name="Szabo A."/>
            <person name="Korponai K."/>
            <person name="Felfoldi T."/>
        </authorList>
    </citation>
    <scope>NUCLEOTIDE SEQUENCE</scope>
    <source>
        <strain evidence="1">DSM 111904</strain>
    </source>
</reference>
<evidence type="ECO:0000313" key="2">
    <source>
        <dbReference type="Proteomes" id="UP001165489"/>
    </source>
</evidence>
<name>A0ABS9UYI6_9BACT</name>
<proteinExistence type="predicted"/>
<dbReference type="Gene3D" id="3.40.50.1240">
    <property type="entry name" value="Phosphoglycerate mutase-like"/>
    <property type="match status" value="1"/>
</dbReference>
<protein>
    <submittedName>
        <fullName evidence="1">Histidine phosphatase family protein</fullName>
    </submittedName>
</protein>
<sequence>MKKLIIVRHAKSSWDNPFLDDHKRPLSERGLRDAPRMAQRLKKKGIIPEYMLVSDAVRTKETARIFAQNLGVSDELIHYKRELYHASQYELIRSIRHVSDDVENLYLVGHNPGMNDLLSYFGFRLNNLPTCGVVIFKIGSKSWTSISPAEIEFLAYDFPKNEML</sequence>
<dbReference type="SUPFAM" id="SSF53254">
    <property type="entry name" value="Phosphoglycerate mutase-like"/>
    <property type="match status" value="1"/>
</dbReference>
<dbReference type="EMBL" id="JAKZGP010000013">
    <property type="protein sequence ID" value="MCH7409214.1"/>
    <property type="molecule type" value="Genomic_DNA"/>
</dbReference>
<dbReference type="PANTHER" id="PTHR47623:SF1">
    <property type="entry name" value="OS09G0287300 PROTEIN"/>
    <property type="match status" value="1"/>
</dbReference>
<dbReference type="Pfam" id="PF00300">
    <property type="entry name" value="His_Phos_1"/>
    <property type="match status" value="1"/>
</dbReference>
<gene>
    <name evidence="1" type="ORF">MM239_07405</name>
</gene>
<accession>A0ABS9UYI6</accession>